<dbReference type="RefSeq" id="XP_002953165.1">
    <property type="nucleotide sequence ID" value="XM_002953119.1"/>
</dbReference>
<accession>D8U3I8</accession>
<evidence type="ECO:0000313" key="2">
    <source>
        <dbReference type="Proteomes" id="UP000001058"/>
    </source>
</evidence>
<reference evidence="1 2" key="1">
    <citation type="journal article" date="2010" name="Science">
        <title>Genomic analysis of organismal complexity in the multicellular green alga Volvox carteri.</title>
        <authorList>
            <person name="Prochnik S.E."/>
            <person name="Umen J."/>
            <person name="Nedelcu A.M."/>
            <person name="Hallmann A."/>
            <person name="Miller S.M."/>
            <person name="Nishii I."/>
            <person name="Ferris P."/>
            <person name="Kuo A."/>
            <person name="Mitros T."/>
            <person name="Fritz-Laylin L.K."/>
            <person name="Hellsten U."/>
            <person name="Chapman J."/>
            <person name="Simakov O."/>
            <person name="Rensing S.A."/>
            <person name="Terry A."/>
            <person name="Pangilinan J."/>
            <person name="Kapitonov V."/>
            <person name="Jurka J."/>
            <person name="Salamov A."/>
            <person name="Shapiro H."/>
            <person name="Schmutz J."/>
            <person name="Grimwood J."/>
            <person name="Lindquist E."/>
            <person name="Lucas S."/>
            <person name="Grigoriev I.V."/>
            <person name="Schmitt R."/>
            <person name="Kirk D."/>
            <person name="Rokhsar D.S."/>
        </authorList>
    </citation>
    <scope>NUCLEOTIDE SEQUENCE [LARGE SCALE GENOMIC DNA]</scope>
    <source>
        <strain evidence="2">f. Nagariensis / Eve</strain>
    </source>
</reference>
<dbReference type="KEGG" id="vcn:VOLCADRAFT_105843"/>
<proteinExistence type="predicted"/>
<organism evidence="2">
    <name type="scientific">Volvox carteri f. nagariensis</name>
    <dbReference type="NCBI Taxonomy" id="3068"/>
    <lineage>
        <taxon>Eukaryota</taxon>
        <taxon>Viridiplantae</taxon>
        <taxon>Chlorophyta</taxon>
        <taxon>core chlorophytes</taxon>
        <taxon>Chlorophyceae</taxon>
        <taxon>CS clade</taxon>
        <taxon>Chlamydomonadales</taxon>
        <taxon>Volvocaceae</taxon>
        <taxon>Volvox</taxon>
    </lineage>
</organism>
<name>D8U3I8_VOLCA</name>
<evidence type="ECO:0000313" key="1">
    <source>
        <dbReference type="EMBL" id="EFJ45764.1"/>
    </source>
</evidence>
<gene>
    <name evidence="1" type="ORF">VOLCADRAFT_105843</name>
</gene>
<keyword evidence="2" id="KW-1185">Reference proteome</keyword>
<dbReference type="GeneID" id="9622172"/>
<dbReference type="AlphaFoldDB" id="D8U3I8"/>
<protein>
    <submittedName>
        <fullName evidence="1">Uncharacterized protein</fullName>
    </submittedName>
</protein>
<dbReference type="Proteomes" id="UP000001058">
    <property type="component" value="Unassembled WGS sequence"/>
</dbReference>
<dbReference type="InParanoid" id="D8U3I8"/>
<dbReference type="EMBL" id="GL378355">
    <property type="protein sequence ID" value="EFJ45764.1"/>
    <property type="molecule type" value="Genomic_DNA"/>
</dbReference>
<sequence>MDAAVGLEQLFAVHRDVPALAVLQQLRMDSSQQQPQELLHNHRECLQLGTCSFGRRGRATYAMRTETKVQRSITSPTYPVRGGRFAELEMKGGSHLTIQLSMHVLGCMLGSVQFTPIRMFVCISLQARGLAPMLMFVPRSELRTDATVKDLHVNSPVQ</sequence>